<dbReference type="NCBIfam" id="TIGR01181">
    <property type="entry name" value="dTDP_gluc_dehyt"/>
    <property type="match status" value="1"/>
</dbReference>
<evidence type="ECO:0000256" key="8">
    <source>
        <dbReference type="RuleBase" id="RU004473"/>
    </source>
</evidence>
<comment type="cofactor">
    <cofactor evidence="2 8">
        <name>NAD(+)</name>
        <dbReference type="ChEBI" id="CHEBI:57540"/>
    </cofactor>
</comment>
<name>A0A4R5NQA8_LENBU</name>
<dbReference type="Proteomes" id="UP000295181">
    <property type="component" value="Unassembled WGS sequence"/>
</dbReference>
<dbReference type="InterPro" id="IPR016040">
    <property type="entry name" value="NAD(P)-bd_dom"/>
</dbReference>
<dbReference type="Pfam" id="PF16363">
    <property type="entry name" value="GDP_Man_Dehyd"/>
    <property type="match status" value="1"/>
</dbReference>
<keyword evidence="7 8" id="KW-0456">Lyase</keyword>
<dbReference type="EMBL" id="PUFP01000033">
    <property type="protein sequence ID" value="TDG78803.1"/>
    <property type="molecule type" value="Genomic_DNA"/>
</dbReference>
<keyword evidence="6" id="KW-0520">NAD</keyword>
<dbReference type="RefSeq" id="WP_013727479.1">
    <property type="nucleotide sequence ID" value="NZ_AZDM01000020.1"/>
</dbReference>
<organism evidence="10 11">
    <name type="scientific">Lentilactobacillus buchneri DSM 20057</name>
    <dbReference type="NCBI Taxonomy" id="1423728"/>
    <lineage>
        <taxon>Bacteria</taxon>
        <taxon>Bacillati</taxon>
        <taxon>Bacillota</taxon>
        <taxon>Bacilli</taxon>
        <taxon>Lactobacillales</taxon>
        <taxon>Lactobacillaceae</taxon>
        <taxon>Lentilactobacillus</taxon>
    </lineage>
</organism>
<evidence type="ECO:0000313" key="11">
    <source>
        <dbReference type="Proteomes" id="UP000295181"/>
    </source>
</evidence>
<evidence type="ECO:0000256" key="7">
    <source>
        <dbReference type="ARBA" id="ARBA00023239"/>
    </source>
</evidence>
<dbReference type="InterPro" id="IPR036291">
    <property type="entry name" value="NAD(P)-bd_dom_sf"/>
</dbReference>
<evidence type="ECO:0000259" key="9">
    <source>
        <dbReference type="Pfam" id="PF16363"/>
    </source>
</evidence>
<proteinExistence type="inferred from homology"/>
<reference evidence="10 11" key="1">
    <citation type="journal article" date="2019" name="Appl. Microbiol. Biotechnol.">
        <title>Uncovering carbohydrate metabolism through a genotype-phenotype association study of 56 lactic acid bacteria genomes.</title>
        <authorList>
            <person name="Buron-Moles G."/>
            <person name="Chailyan A."/>
            <person name="Dolejs I."/>
            <person name="Forster J."/>
            <person name="Miks M.H."/>
        </authorList>
    </citation>
    <scope>NUCLEOTIDE SEQUENCE [LARGE SCALE GENOMIC DNA]</scope>
    <source>
        <strain evidence="10 11">ATCC 4005</strain>
    </source>
</reference>
<dbReference type="PANTHER" id="PTHR43000">
    <property type="entry name" value="DTDP-D-GLUCOSE 4,6-DEHYDRATASE-RELATED"/>
    <property type="match status" value="1"/>
</dbReference>
<dbReference type="GeneID" id="72461687"/>
<evidence type="ECO:0000256" key="6">
    <source>
        <dbReference type="ARBA" id="ARBA00023027"/>
    </source>
</evidence>
<comment type="caution">
    <text evidence="10">The sequence shown here is derived from an EMBL/GenBank/DDBJ whole genome shotgun (WGS) entry which is preliminary data.</text>
</comment>
<evidence type="ECO:0000256" key="5">
    <source>
        <dbReference type="ARBA" id="ARBA00016977"/>
    </source>
</evidence>
<dbReference type="SUPFAM" id="SSF51735">
    <property type="entry name" value="NAD(P)-binding Rossmann-fold domains"/>
    <property type="match status" value="1"/>
</dbReference>
<dbReference type="AlphaFoldDB" id="A0A4R5NQA8"/>
<evidence type="ECO:0000313" key="10">
    <source>
        <dbReference type="EMBL" id="TDG78803.1"/>
    </source>
</evidence>
<sequence length="327" mass="36708">MKILVTGGAGFIGSNFIHYLLENHPTDQVTNFDALTYAGNLASLADVQNDPRYHFVQGNISDRQAVEQVISTYQIDSVVNFAAESHVDRSILHPDAFVRSNFVGVSTLLDVVKQQHVNKFVQISTDEVYGSSRGHEQFNEAAHLNPSSPYSATKAGADLLALSYYKTYGINVSITRSANNYGPFQFPEKLIPLMVTNGLRGKSLPVYGNGKNVRDWLHVFDNCRAIDAVLRHGRPGGTYNIAAHNYAENIQIVEKIVKQLELPQSMIDYVSDRPANDQRYSIDDALIRNELGWQPTIDFDQGISQTVDWYVTHEKWWRPLLGAVHNR</sequence>
<dbReference type="Gene3D" id="3.90.25.10">
    <property type="entry name" value="UDP-galactose 4-epimerase, domain 1"/>
    <property type="match status" value="1"/>
</dbReference>
<evidence type="ECO:0000256" key="1">
    <source>
        <dbReference type="ARBA" id="ARBA00001539"/>
    </source>
</evidence>
<dbReference type="GO" id="GO:0008460">
    <property type="term" value="F:dTDP-glucose 4,6-dehydratase activity"/>
    <property type="evidence" value="ECO:0007669"/>
    <property type="project" value="UniProtKB-EC"/>
</dbReference>
<protein>
    <recommendedName>
        <fullName evidence="5 8">dTDP-glucose 4,6-dehydratase</fullName>
        <ecNumber evidence="4 8">4.2.1.46</ecNumber>
    </recommendedName>
</protein>
<dbReference type="GO" id="GO:0009225">
    <property type="term" value="P:nucleotide-sugar metabolic process"/>
    <property type="evidence" value="ECO:0007669"/>
    <property type="project" value="InterPro"/>
</dbReference>
<comment type="catalytic activity">
    <reaction evidence="1 8">
        <text>dTDP-alpha-D-glucose = dTDP-4-dehydro-6-deoxy-alpha-D-glucose + H2O</text>
        <dbReference type="Rhea" id="RHEA:17221"/>
        <dbReference type="ChEBI" id="CHEBI:15377"/>
        <dbReference type="ChEBI" id="CHEBI:57477"/>
        <dbReference type="ChEBI" id="CHEBI:57649"/>
        <dbReference type="EC" id="4.2.1.46"/>
    </reaction>
</comment>
<dbReference type="CDD" id="cd05246">
    <property type="entry name" value="dTDP_GD_SDR_e"/>
    <property type="match status" value="1"/>
</dbReference>
<dbReference type="Gene3D" id="3.40.50.720">
    <property type="entry name" value="NAD(P)-binding Rossmann-like Domain"/>
    <property type="match status" value="1"/>
</dbReference>
<comment type="similarity">
    <text evidence="3 8">Belongs to the NAD(P)-dependent epimerase/dehydratase family. dTDP-glucose dehydratase subfamily.</text>
</comment>
<dbReference type="FunFam" id="3.40.50.720:FF:000304">
    <property type="entry name" value="UDP-glucose 4,6-dehydratase"/>
    <property type="match status" value="1"/>
</dbReference>
<evidence type="ECO:0000256" key="2">
    <source>
        <dbReference type="ARBA" id="ARBA00001911"/>
    </source>
</evidence>
<accession>A0A4R5NQA8</accession>
<evidence type="ECO:0000256" key="3">
    <source>
        <dbReference type="ARBA" id="ARBA00008178"/>
    </source>
</evidence>
<dbReference type="InterPro" id="IPR005888">
    <property type="entry name" value="dTDP_Gluc_deHydtase"/>
</dbReference>
<gene>
    <name evidence="10" type="ORF">C5L32_000673</name>
</gene>
<evidence type="ECO:0000256" key="4">
    <source>
        <dbReference type="ARBA" id="ARBA00011990"/>
    </source>
</evidence>
<feature type="domain" description="NAD(P)-binding" evidence="9">
    <location>
        <begin position="4"/>
        <end position="306"/>
    </location>
</feature>
<dbReference type="EC" id="4.2.1.46" evidence="4 8"/>